<organism evidence="6 7">
    <name type="scientific">Pseudonocardia eucalypti</name>
    <dbReference type="NCBI Taxonomy" id="648755"/>
    <lineage>
        <taxon>Bacteria</taxon>
        <taxon>Bacillati</taxon>
        <taxon>Actinomycetota</taxon>
        <taxon>Actinomycetes</taxon>
        <taxon>Pseudonocardiales</taxon>
        <taxon>Pseudonocardiaceae</taxon>
        <taxon>Pseudonocardia</taxon>
    </lineage>
</organism>
<dbReference type="EMBL" id="BAABJP010000001">
    <property type="protein sequence ID" value="GAA5146276.1"/>
    <property type="molecule type" value="Genomic_DNA"/>
</dbReference>
<dbReference type="PANTHER" id="PTHR30346:SF29">
    <property type="entry name" value="LYSR SUBSTRATE-BINDING"/>
    <property type="match status" value="1"/>
</dbReference>
<evidence type="ECO:0000313" key="6">
    <source>
        <dbReference type="EMBL" id="GAA5146276.1"/>
    </source>
</evidence>
<comment type="caution">
    <text evidence="6">The sequence shown here is derived from an EMBL/GenBank/DDBJ whole genome shotgun (WGS) entry which is preliminary data.</text>
</comment>
<dbReference type="SUPFAM" id="SSF53850">
    <property type="entry name" value="Periplasmic binding protein-like II"/>
    <property type="match status" value="1"/>
</dbReference>
<evidence type="ECO:0000256" key="2">
    <source>
        <dbReference type="ARBA" id="ARBA00023015"/>
    </source>
</evidence>
<dbReference type="PANTHER" id="PTHR30346">
    <property type="entry name" value="TRANSCRIPTIONAL DUAL REGULATOR HCAR-RELATED"/>
    <property type="match status" value="1"/>
</dbReference>
<dbReference type="SUPFAM" id="SSF46785">
    <property type="entry name" value="Winged helix' DNA-binding domain"/>
    <property type="match status" value="1"/>
</dbReference>
<reference evidence="7" key="1">
    <citation type="journal article" date="2019" name="Int. J. Syst. Evol. Microbiol.">
        <title>The Global Catalogue of Microorganisms (GCM) 10K type strain sequencing project: providing services to taxonomists for standard genome sequencing and annotation.</title>
        <authorList>
            <consortium name="The Broad Institute Genomics Platform"/>
            <consortium name="The Broad Institute Genome Sequencing Center for Infectious Disease"/>
            <person name="Wu L."/>
            <person name="Ma J."/>
        </authorList>
    </citation>
    <scope>NUCLEOTIDE SEQUENCE [LARGE SCALE GENOMIC DNA]</scope>
    <source>
        <strain evidence="7">JCM 18303</strain>
    </source>
</reference>
<keyword evidence="7" id="KW-1185">Reference proteome</keyword>
<dbReference type="Pfam" id="PF00126">
    <property type="entry name" value="HTH_1"/>
    <property type="match status" value="1"/>
</dbReference>
<dbReference type="Gene3D" id="3.40.190.10">
    <property type="entry name" value="Periplasmic binding protein-like II"/>
    <property type="match status" value="2"/>
</dbReference>
<keyword evidence="2" id="KW-0805">Transcription regulation</keyword>
<comment type="similarity">
    <text evidence="1">Belongs to the LysR transcriptional regulatory family.</text>
</comment>
<dbReference type="PROSITE" id="PS50931">
    <property type="entry name" value="HTH_LYSR"/>
    <property type="match status" value="1"/>
</dbReference>
<evidence type="ECO:0000256" key="4">
    <source>
        <dbReference type="ARBA" id="ARBA00023163"/>
    </source>
</evidence>
<proteinExistence type="inferred from homology"/>
<keyword evidence="3" id="KW-0238">DNA-binding</keyword>
<dbReference type="InterPro" id="IPR036388">
    <property type="entry name" value="WH-like_DNA-bd_sf"/>
</dbReference>
<evidence type="ECO:0000259" key="5">
    <source>
        <dbReference type="PROSITE" id="PS50931"/>
    </source>
</evidence>
<keyword evidence="4" id="KW-0804">Transcription</keyword>
<evidence type="ECO:0000256" key="3">
    <source>
        <dbReference type="ARBA" id="ARBA00023125"/>
    </source>
</evidence>
<dbReference type="Gene3D" id="1.10.10.10">
    <property type="entry name" value="Winged helix-like DNA-binding domain superfamily/Winged helix DNA-binding domain"/>
    <property type="match status" value="1"/>
</dbReference>
<evidence type="ECO:0000256" key="1">
    <source>
        <dbReference type="ARBA" id="ARBA00009437"/>
    </source>
</evidence>
<dbReference type="Pfam" id="PF03466">
    <property type="entry name" value="LysR_substrate"/>
    <property type="match status" value="1"/>
</dbReference>
<dbReference type="InterPro" id="IPR000847">
    <property type="entry name" value="LysR_HTH_N"/>
</dbReference>
<dbReference type="RefSeq" id="WP_185058790.1">
    <property type="nucleotide sequence ID" value="NZ_BAABJP010000001.1"/>
</dbReference>
<protein>
    <submittedName>
        <fullName evidence="6">LysR family transcriptional regulator</fullName>
    </submittedName>
</protein>
<evidence type="ECO:0000313" key="7">
    <source>
        <dbReference type="Proteomes" id="UP001428817"/>
    </source>
</evidence>
<name>A0ABP9PGJ2_9PSEU</name>
<gene>
    <name evidence="6" type="ORF">GCM10023321_05490</name>
</gene>
<sequence>MIDLRRLHVLRVVDQLGTITAAAGSLHLTPSAVSQQLRSLAHELSVPLLEPDGRRVRLTPAAHLLLKHADSLATQWEQARAELRAYGEQSGGSLQLGGFPSVLPAVIAPAASLLREREPDLDLHIMEVESQNAFELLLVGEVDIAITLPNLDRPVADDPKFDQQRLLDEPQDMLVPADHPLAGKPAVSLEDFKFDEWVLPVAHSCDQFELASVACAAAGFTPKVRHQAKEWAATIAMVAHGLGVCLLPRLVPIPSGMAVVRLALRDPVPRRRLLTCTRRGSREQRAIALGLDALAEIALRSRVRG</sequence>
<dbReference type="InterPro" id="IPR036390">
    <property type="entry name" value="WH_DNA-bd_sf"/>
</dbReference>
<dbReference type="Proteomes" id="UP001428817">
    <property type="component" value="Unassembled WGS sequence"/>
</dbReference>
<feature type="domain" description="HTH lysR-type" evidence="5">
    <location>
        <begin position="2"/>
        <end position="59"/>
    </location>
</feature>
<dbReference type="InterPro" id="IPR005119">
    <property type="entry name" value="LysR_subst-bd"/>
</dbReference>
<accession>A0ABP9PGJ2</accession>